<evidence type="ECO:0000256" key="5">
    <source>
        <dbReference type="SAM" id="SignalP"/>
    </source>
</evidence>
<dbReference type="GO" id="GO:0043709">
    <property type="term" value="P:cell adhesion involved in single-species biofilm formation"/>
    <property type="evidence" value="ECO:0007669"/>
    <property type="project" value="TreeGrafter"/>
</dbReference>
<evidence type="ECO:0000256" key="1">
    <source>
        <dbReference type="ARBA" id="ARBA00004561"/>
    </source>
</evidence>
<comment type="caution">
    <text evidence="7">The sequence shown here is derived from an EMBL/GenBank/DDBJ whole genome shotgun (WGS) entry which is preliminary data.</text>
</comment>
<sequence length="195" mass="20110">MMMKTGNKSMFNKTVIAVAMMFSGAAMAAESTGVAGGTITFNGSVSDTTCDVTTNNGSDFTVNLAPISLTDMGTTTGVVSANNKDFTMSLKNCTAADTATKTLKITFSSSNLSDDGKYLKNYSESGAEGVGITLTKDGTTAVPFDTAFNTGLTSDDVSGTDGVTLTMHANYYNFGGSAVTTGKVVTDATYSFSYD</sequence>
<dbReference type="PANTHER" id="PTHR33420:SF3">
    <property type="entry name" value="FIMBRIAL SUBUNIT ELFA"/>
    <property type="match status" value="1"/>
</dbReference>
<dbReference type="Gene3D" id="2.60.40.1090">
    <property type="entry name" value="Fimbrial-type adhesion domain"/>
    <property type="match status" value="1"/>
</dbReference>
<proteinExistence type="inferred from homology"/>
<dbReference type="AlphaFoldDB" id="A0A9Q7K5G6"/>
<dbReference type="InterPro" id="IPR000259">
    <property type="entry name" value="Adhesion_dom_fimbrial"/>
</dbReference>
<dbReference type="InterPro" id="IPR008966">
    <property type="entry name" value="Adhesion_dom_sf"/>
</dbReference>
<keyword evidence="4" id="KW-0281">Fimbrium</keyword>
<feature type="domain" description="Fimbrial-type adhesion" evidence="6">
    <location>
        <begin position="39"/>
        <end position="195"/>
    </location>
</feature>
<feature type="signal peptide" evidence="5">
    <location>
        <begin position="1"/>
        <end position="28"/>
    </location>
</feature>
<comment type="subcellular location">
    <subcellularLocation>
        <location evidence="1">Fimbrium</location>
    </subcellularLocation>
</comment>
<reference evidence="7 8" key="1">
    <citation type="submission" date="2018-12" db="EMBL/GenBank/DDBJ databases">
        <title>The Batch Genome Submission of Enterobacter spp. strains.</title>
        <authorList>
            <person name="Wei L."/>
            <person name="Wu W."/>
            <person name="Lin J."/>
            <person name="Zhang X."/>
            <person name="Feng Y."/>
            <person name="Zong Z."/>
        </authorList>
    </citation>
    <scope>NUCLEOTIDE SEQUENCE [LARGE SCALE GENOMIC DNA]</scope>
    <source>
        <strain evidence="7 8">SCEM020047</strain>
    </source>
</reference>
<dbReference type="PANTHER" id="PTHR33420">
    <property type="entry name" value="FIMBRIAL SUBUNIT ELFA-RELATED"/>
    <property type="match status" value="1"/>
</dbReference>
<organism evidence="7 8">
    <name type="scientific">Enterobacter mori</name>
    <dbReference type="NCBI Taxonomy" id="539813"/>
    <lineage>
        <taxon>Bacteria</taxon>
        <taxon>Pseudomonadati</taxon>
        <taxon>Pseudomonadota</taxon>
        <taxon>Gammaproteobacteria</taxon>
        <taxon>Enterobacterales</taxon>
        <taxon>Enterobacteriaceae</taxon>
        <taxon>Enterobacter</taxon>
    </lineage>
</organism>
<evidence type="ECO:0000256" key="2">
    <source>
        <dbReference type="ARBA" id="ARBA00006671"/>
    </source>
</evidence>
<dbReference type="Pfam" id="PF00419">
    <property type="entry name" value="Fimbrial"/>
    <property type="match status" value="1"/>
</dbReference>
<dbReference type="EMBL" id="RXPP01000006">
    <property type="protein sequence ID" value="RTQ25404.1"/>
    <property type="molecule type" value="Genomic_DNA"/>
</dbReference>
<name>A0A9Q7K5G6_9ENTR</name>
<feature type="chain" id="PRO_5040389160" evidence="5">
    <location>
        <begin position="29"/>
        <end position="195"/>
    </location>
</feature>
<evidence type="ECO:0000313" key="7">
    <source>
        <dbReference type="EMBL" id="RTQ25404.1"/>
    </source>
</evidence>
<comment type="similarity">
    <text evidence="2">Belongs to the fimbrial protein family.</text>
</comment>
<evidence type="ECO:0000256" key="3">
    <source>
        <dbReference type="ARBA" id="ARBA00022729"/>
    </source>
</evidence>
<gene>
    <name evidence="7" type="ORF">EKN29_07545</name>
</gene>
<dbReference type="InterPro" id="IPR036937">
    <property type="entry name" value="Adhesion_dom_fimbrial_sf"/>
</dbReference>
<evidence type="ECO:0000256" key="4">
    <source>
        <dbReference type="ARBA" id="ARBA00023263"/>
    </source>
</evidence>
<dbReference type="Proteomes" id="UP000282263">
    <property type="component" value="Unassembled WGS sequence"/>
</dbReference>
<dbReference type="SUPFAM" id="SSF49401">
    <property type="entry name" value="Bacterial adhesins"/>
    <property type="match status" value="1"/>
</dbReference>
<evidence type="ECO:0000259" key="6">
    <source>
        <dbReference type="Pfam" id="PF00419"/>
    </source>
</evidence>
<protein>
    <submittedName>
        <fullName evidence="7">Type 1 fimbrial protein</fullName>
    </submittedName>
</protein>
<keyword evidence="3 5" id="KW-0732">Signal</keyword>
<dbReference type="GO" id="GO:0009289">
    <property type="term" value="C:pilus"/>
    <property type="evidence" value="ECO:0007669"/>
    <property type="project" value="UniProtKB-SubCell"/>
</dbReference>
<evidence type="ECO:0000313" key="8">
    <source>
        <dbReference type="Proteomes" id="UP000282263"/>
    </source>
</evidence>
<accession>A0A9Q7K5G6</accession>
<dbReference type="InterPro" id="IPR050263">
    <property type="entry name" value="Bact_Fimbrial_Adh_Pro"/>
</dbReference>